<dbReference type="PANTHER" id="PTHR32332:SF18">
    <property type="entry name" value="2-NITROPROPANE DIOXYGENASE"/>
    <property type="match status" value="1"/>
</dbReference>
<dbReference type="Proteomes" id="UP000671879">
    <property type="component" value="Chromosome"/>
</dbReference>
<dbReference type="CDD" id="cd04730">
    <property type="entry name" value="NPD_like"/>
    <property type="match status" value="1"/>
</dbReference>
<name>A0A9Q7AIS0_9BACT</name>
<reference evidence="5" key="1">
    <citation type="submission" date="2021-04" db="EMBL/GenBank/DDBJ databases">
        <title>A novel Synergistetes isolate from a pyrite-forming mixed culture.</title>
        <authorList>
            <person name="Bunk B."/>
            <person name="Sproer C."/>
            <person name="Spring S."/>
            <person name="Pester M."/>
        </authorList>
    </citation>
    <scope>NUCLEOTIDE SEQUENCE [LARGE SCALE GENOMIC DNA]</scope>
    <source>
        <strain evidence="5">J.5.4.2-T.3.5.2</strain>
    </source>
</reference>
<keyword evidence="2" id="KW-0288">FMN</keyword>
<keyword evidence="5" id="KW-1185">Reference proteome</keyword>
<dbReference type="Gene3D" id="3.20.20.70">
    <property type="entry name" value="Aldolase class I"/>
    <property type="match status" value="1"/>
</dbReference>
<dbReference type="Pfam" id="PF03060">
    <property type="entry name" value="NMO"/>
    <property type="match status" value="1"/>
</dbReference>
<evidence type="ECO:0000313" key="5">
    <source>
        <dbReference type="Proteomes" id="UP000671879"/>
    </source>
</evidence>
<gene>
    <name evidence="4" type="ORF">KAR29_00030</name>
</gene>
<accession>A0A9Q7AIS0</accession>
<dbReference type="SUPFAM" id="SSF51412">
    <property type="entry name" value="Inosine monophosphate dehydrogenase (IMPDH)"/>
    <property type="match status" value="1"/>
</dbReference>
<keyword evidence="1" id="KW-0285">Flavoprotein</keyword>
<evidence type="ECO:0000256" key="3">
    <source>
        <dbReference type="ARBA" id="ARBA00023002"/>
    </source>
</evidence>
<dbReference type="EMBL" id="CP072943">
    <property type="protein sequence ID" value="QTX33604.1"/>
    <property type="molecule type" value="Genomic_DNA"/>
</dbReference>
<dbReference type="GO" id="GO:0018580">
    <property type="term" value="F:nitronate monooxygenase activity"/>
    <property type="evidence" value="ECO:0007669"/>
    <property type="project" value="InterPro"/>
</dbReference>
<organism evidence="4 5">
    <name type="scientific">Aminithiophilus ramosus</name>
    <dbReference type="NCBI Taxonomy" id="3029084"/>
    <lineage>
        <taxon>Bacteria</taxon>
        <taxon>Thermotogati</taxon>
        <taxon>Synergistota</taxon>
        <taxon>Synergistia</taxon>
        <taxon>Synergistales</taxon>
        <taxon>Aminithiophilaceae</taxon>
        <taxon>Aminithiophilus</taxon>
    </lineage>
</organism>
<dbReference type="InterPro" id="IPR004136">
    <property type="entry name" value="NMO"/>
</dbReference>
<dbReference type="InterPro" id="IPR013785">
    <property type="entry name" value="Aldolase_TIM"/>
</dbReference>
<dbReference type="KEGG" id="aram:KAR29_00030"/>
<keyword evidence="3" id="KW-0560">Oxidoreductase</keyword>
<evidence type="ECO:0000256" key="1">
    <source>
        <dbReference type="ARBA" id="ARBA00022630"/>
    </source>
</evidence>
<keyword evidence="4" id="KW-0503">Monooxygenase</keyword>
<sequence length="361" mass="38910">MPQLRLGRHTPRYPLVQGGMGVKISGPRLAGAVARAGGVGTIASVGLACDSPHYNGRNYFQANVKALRDALTEARAAAPEGVLAVNCMVALTDYDDHIRTACEGGADVLISGAGLPLKLPELTKDFPDVALVPIVSSLKAAQLIVRRWQKSYGRLPDGFVVETPLHAGGHLGVTKAEQVIDPDFSLETVVPELVAYLAEEGLGETLPVIAAGGIWTRDDMDALFAMGARGVQLGTIFACTEECDASPRFKQAYVEATEEDVVIIKSPVGIPGRALKSPFVARYLEGNVESSPCIANCLTHCSYRKDRQAFCIAQALIDAFNGNWERGLFFCGDNVSRCDRIRTVDDIFEEFFQNEKLSPEI</sequence>
<evidence type="ECO:0000256" key="2">
    <source>
        <dbReference type="ARBA" id="ARBA00022643"/>
    </source>
</evidence>
<protein>
    <submittedName>
        <fullName evidence="4">Nitronate monooxygenase</fullName>
    </submittedName>
</protein>
<evidence type="ECO:0000313" key="4">
    <source>
        <dbReference type="EMBL" id="QTX33604.1"/>
    </source>
</evidence>
<proteinExistence type="predicted"/>
<dbReference type="PANTHER" id="PTHR32332">
    <property type="entry name" value="2-NITROPROPANE DIOXYGENASE"/>
    <property type="match status" value="1"/>
</dbReference>
<dbReference type="AlphaFoldDB" id="A0A9Q7AIS0"/>